<proteinExistence type="predicted"/>
<name>A0A372NUJ9_9SPHI</name>
<evidence type="ECO:0000313" key="1">
    <source>
        <dbReference type="EMBL" id="RFZ92792.1"/>
    </source>
</evidence>
<dbReference type="OrthoDB" id="1466062at2"/>
<dbReference type="Pfam" id="PF14092">
    <property type="entry name" value="DUF4270"/>
    <property type="match status" value="1"/>
</dbReference>
<organism evidence="1 2">
    <name type="scientific">Mucilaginibacter conchicola</name>
    <dbReference type="NCBI Taxonomy" id="2303333"/>
    <lineage>
        <taxon>Bacteria</taxon>
        <taxon>Pseudomonadati</taxon>
        <taxon>Bacteroidota</taxon>
        <taxon>Sphingobacteriia</taxon>
        <taxon>Sphingobacteriales</taxon>
        <taxon>Sphingobacteriaceae</taxon>
        <taxon>Mucilaginibacter</taxon>
    </lineage>
</organism>
<sequence>MKFYKLGLLTLLISLFIFGGCKRQDGIGLDVDPANQINGTLLVDTSAVLTTVPEDTVVTNNLTSRAPLAYFQDPIYGNTEANIAALLNLPGSTTYTLPTGTISIDSAVLVLPYATDGFYGDSLLSTFKINVHQLAENIVTSKSYYNTAQFKFNDQTIGSKTFKARAHDSLQIYNIVKGGPDTLIKVVPQIRIPISNAFVYNNFFNAPSGMLRTNAAYQNYVKGLYFTIDKNGSTGVGGNLALSIDSNARIQVYYKLTSSGTIDTTSVSLPINTNVNQIKHTYSSRVDAALKQTSTDGLVYLQGLVGLRSKITFPNVKDILGTVGKNAVINRAELVIKVAPGTTTPFAPNQQLTLYRLDLARQRAQLQDASTTDIRNAGVFGGRYNAADGTYRFLVTAYLQDLIDGKAVDYGTYLAPVGPTIATGTTTQQTVDISPTSTYAQRTVIIGKNSPDRVKLNIIYTKINP</sequence>
<evidence type="ECO:0000313" key="2">
    <source>
        <dbReference type="Proteomes" id="UP000264217"/>
    </source>
</evidence>
<dbReference type="Proteomes" id="UP000264217">
    <property type="component" value="Unassembled WGS sequence"/>
</dbReference>
<dbReference type="AlphaFoldDB" id="A0A372NUJ9"/>
<dbReference type="EMBL" id="QWDC01000002">
    <property type="protein sequence ID" value="RFZ92792.1"/>
    <property type="molecule type" value="Genomic_DNA"/>
</dbReference>
<keyword evidence="2" id="KW-1185">Reference proteome</keyword>
<reference evidence="1 2" key="1">
    <citation type="submission" date="2018-08" db="EMBL/GenBank/DDBJ databases">
        <title>Mucilaginibacter sp. MYSH2.</title>
        <authorList>
            <person name="Seo T."/>
        </authorList>
    </citation>
    <scope>NUCLEOTIDE SEQUENCE [LARGE SCALE GENOMIC DNA]</scope>
    <source>
        <strain evidence="1 2">MYSH2</strain>
    </source>
</reference>
<gene>
    <name evidence="1" type="ORF">D0C36_15455</name>
</gene>
<dbReference type="PROSITE" id="PS51257">
    <property type="entry name" value="PROKAR_LIPOPROTEIN"/>
    <property type="match status" value="1"/>
</dbReference>
<accession>A0A372NUJ9</accession>
<dbReference type="RefSeq" id="WP_117392500.1">
    <property type="nucleotide sequence ID" value="NZ_QWDC01000002.1"/>
</dbReference>
<comment type="caution">
    <text evidence="1">The sequence shown here is derived from an EMBL/GenBank/DDBJ whole genome shotgun (WGS) entry which is preliminary data.</text>
</comment>
<dbReference type="InterPro" id="IPR025366">
    <property type="entry name" value="DUF4270"/>
</dbReference>
<protein>
    <submittedName>
        <fullName evidence="1">DUF4270 domain-containing protein</fullName>
    </submittedName>
</protein>